<dbReference type="InterPro" id="IPR015943">
    <property type="entry name" value="WD40/YVTN_repeat-like_dom_sf"/>
</dbReference>
<dbReference type="OrthoDB" id="538223at2759"/>
<keyword evidence="1 3" id="KW-0853">WD repeat</keyword>
<dbReference type="PANTHER" id="PTHR19879:SF9">
    <property type="entry name" value="TRANSCRIPTION INITIATION FACTOR TFIID SUBUNIT 5"/>
    <property type="match status" value="1"/>
</dbReference>
<comment type="caution">
    <text evidence="4">The sequence shown here is derived from an EMBL/GenBank/DDBJ whole genome shotgun (WGS) entry which is preliminary data.</text>
</comment>
<dbReference type="InterPro" id="IPR011047">
    <property type="entry name" value="Quinoprotein_ADH-like_sf"/>
</dbReference>
<evidence type="ECO:0000256" key="3">
    <source>
        <dbReference type="PROSITE-ProRule" id="PRU00221"/>
    </source>
</evidence>
<sequence length="434" mass="48480">MSKDGVHVASSSEDNTLRVWDSSIGTLLAQYETDESPCSIAFSANGSRIIACTYRHVHVWNWPSGTSLQWPIDSPTSDGWGKIPIVAFNTGTRFVVCRNRDIQWWDSEIGLQLKTTTRHSDELISVALSPDDSKIVTASMDFTMHLSESYTGKLLKLFGVGQKVAVSFSPNGHQLFSASRSAVRIWDVQTGAMLRRRVYHPQQDPLLYAIIWRTPAPISFTPDRTRLAIIPGYGRVFVFDTSSGARTFNSDIGGGRFMAGEMRTVVFSVDGTRVFVGLSDGTIRIWDLSVDYKPDTATSKHEYHCDIQGVAFSPDCTRICTRLQYGRHLYVWGLSTGRLLAKLKGHTDGVTSMDFSPDSTQIVSISEDKTIRIWDSDKGHQVKKLDMSRSAAPFCSSITSFGNDLRRLDITFSEDGFLVPLGYKEWQSQSHFLE</sequence>
<keyword evidence="2" id="KW-0677">Repeat</keyword>
<evidence type="ECO:0000256" key="1">
    <source>
        <dbReference type="ARBA" id="ARBA00022574"/>
    </source>
</evidence>
<dbReference type="Gene3D" id="2.130.10.10">
    <property type="entry name" value="YVTN repeat-like/Quinoprotein amine dehydrogenase"/>
    <property type="match status" value="3"/>
</dbReference>
<reference evidence="4" key="1">
    <citation type="submission" date="2019-07" db="EMBL/GenBank/DDBJ databases">
        <authorList>
            <person name="Palmer J.M."/>
        </authorList>
    </citation>
    <scope>NUCLEOTIDE SEQUENCE</scope>
    <source>
        <strain evidence="4">PC9</strain>
    </source>
</reference>
<dbReference type="InterPro" id="IPR001680">
    <property type="entry name" value="WD40_rpt"/>
</dbReference>
<dbReference type="SMART" id="SM00320">
    <property type="entry name" value="WD40"/>
    <property type="match status" value="5"/>
</dbReference>
<dbReference type="SUPFAM" id="SSF50998">
    <property type="entry name" value="Quinoprotein alcohol dehydrogenase-like"/>
    <property type="match status" value="1"/>
</dbReference>
<dbReference type="VEuPathDB" id="FungiDB:PC9H_008067"/>
<dbReference type="EMBL" id="JACETU010000005">
    <property type="protein sequence ID" value="KAF7428835.1"/>
    <property type="molecule type" value="Genomic_DNA"/>
</dbReference>
<dbReference type="PRINTS" id="PR00320">
    <property type="entry name" value="GPROTEINBRPT"/>
</dbReference>
<dbReference type="PANTHER" id="PTHR19879">
    <property type="entry name" value="TRANSCRIPTION INITIATION FACTOR TFIID"/>
    <property type="match status" value="1"/>
</dbReference>
<feature type="repeat" description="WD" evidence="3">
    <location>
        <begin position="343"/>
        <end position="384"/>
    </location>
</feature>
<dbReference type="RefSeq" id="XP_036631207.1">
    <property type="nucleotide sequence ID" value="XM_036777587.1"/>
</dbReference>
<keyword evidence="5" id="KW-1185">Reference proteome</keyword>
<name>A0A8H6ZSI0_PLEOS</name>
<proteinExistence type="predicted"/>
<dbReference type="InterPro" id="IPR020472">
    <property type="entry name" value="WD40_PAC1"/>
</dbReference>
<gene>
    <name evidence="4" type="primary">APAF1</name>
    <name evidence="4" type="ORF">PC9H_008067</name>
</gene>
<dbReference type="Pfam" id="PF00400">
    <property type="entry name" value="WD40"/>
    <property type="match status" value="6"/>
</dbReference>
<evidence type="ECO:0000313" key="5">
    <source>
        <dbReference type="Proteomes" id="UP000623687"/>
    </source>
</evidence>
<organism evidence="4 5">
    <name type="scientific">Pleurotus ostreatus</name>
    <name type="common">Oyster mushroom</name>
    <name type="synonym">White-rot fungus</name>
    <dbReference type="NCBI Taxonomy" id="5322"/>
    <lineage>
        <taxon>Eukaryota</taxon>
        <taxon>Fungi</taxon>
        <taxon>Dikarya</taxon>
        <taxon>Basidiomycota</taxon>
        <taxon>Agaricomycotina</taxon>
        <taxon>Agaricomycetes</taxon>
        <taxon>Agaricomycetidae</taxon>
        <taxon>Agaricales</taxon>
        <taxon>Pleurotineae</taxon>
        <taxon>Pleurotaceae</taxon>
        <taxon>Pleurotus</taxon>
    </lineage>
</organism>
<feature type="repeat" description="WD" evidence="3">
    <location>
        <begin position="262"/>
        <end position="289"/>
    </location>
</feature>
<dbReference type="PROSITE" id="PS50082">
    <property type="entry name" value="WD_REPEATS_2"/>
    <property type="match status" value="3"/>
</dbReference>
<accession>A0A8H6ZSI0</accession>
<dbReference type="GeneID" id="59377885"/>
<evidence type="ECO:0000313" key="4">
    <source>
        <dbReference type="EMBL" id="KAF7428835.1"/>
    </source>
</evidence>
<feature type="repeat" description="WD" evidence="3">
    <location>
        <begin position="1"/>
        <end position="30"/>
    </location>
</feature>
<evidence type="ECO:0000256" key="2">
    <source>
        <dbReference type="ARBA" id="ARBA00022737"/>
    </source>
</evidence>
<dbReference type="PROSITE" id="PS50294">
    <property type="entry name" value="WD_REPEATS_REGION"/>
    <property type="match status" value="2"/>
</dbReference>
<dbReference type="AlphaFoldDB" id="A0A8H6ZSI0"/>
<protein>
    <submittedName>
        <fullName evidence="4">WD repeat domain</fullName>
    </submittedName>
</protein>
<dbReference type="Proteomes" id="UP000623687">
    <property type="component" value="Unassembled WGS sequence"/>
</dbReference>